<keyword evidence="3" id="KW-1185">Reference proteome</keyword>
<dbReference type="Pfam" id="PF01521">
    <property type="entry name" value="Fe-S_biosyn"/>
    <property type="match status" value="1"/>
</dbReference>
<dbReference type="NCBIfam" id="NF010147">
    <property type="entry name" value="PRK13623.1"/>
    <property type="match status" value="1"/>
</dbReference>
<sequence length="118" mass="12671">MAEAPPPVKLTEKAANRLKNLIAAEGGDDLAFRVSVSGGGCSGFSYKFDLSREEEPSDIASNQHGVKVLVDDMSLLYVLGSEIDYVEDLIGASFQVKNPNAQSSCGCALPFLYKHRFG</sequence>
<dbReference type="InterPro" id="IPR016092">
    <property type="entry name" value="ATAP"/>
</dbReference>
<dbReference type="NCBIfam" id="TIGR00049">
    <property type="entry name" value="iron-sulfur cluster assembly accessory protein"/>
    <property type="match status" value="1"/>
</dbReference>
<evidence type="ECO:0000313" key="3">
    <source>
        <dbReference type="Proteomes" id="UP000325187"/>
    </source>
</evidence>
<feature type="domain" description="Core" evidence="1">
    <location>
        <begin position="8"/>
        <end position="107"/>
    </location>
</feature>
<comment type="caution">
    <text evidence="2">The sequence shown here is derived from an EMBL/GenBank/DDBJ whole genome shotgun (WGS) entry which is preliminary data.</text>
</comment>
<name>A0A5A7MZ77_9PROT</name>
<dbReference type="InterPro" id="IPR035903">
    <property type="entry name" value="HesB-like_dom_sf"/>
</dbReference>
<dbReference type="Gene3D" id="2.60.300.12">
    <property type="entry name" value="HesB-like domain"/>
    <property type="match status" value="1"/>
</dbReference>
<dbReference type="PANTHER" id="PTHR43011">
    <property type="entry name" value="IRON-SULFUR CLUSTER ASSEMBLY 2 HOMOLOG, MITOCHONDRIAL"/>
    <property type="match status" value="1"/>
</dbReference>
<dbReference type="PANTHER" id="PTHR43011:SF1">
    <property type="entry name" value="IRON-SULFUR CLUSTER ASSEMBLY 2 HOMOLOG, MITOCHONDRIAL"/>
    <property type="match status" value="1"/>
</dbReference>
<organism evidence="2 3">
    <name type="scientific">Iodidimonas gelatinilytica</name>
    <dbReference type="NCBI Taxonomy" id="1236966"/>
    <lineage>
        <taxon>Bacteria</taxon>
        <taxon>Pseudomonadati</taxon>
        <taxon>Pseudomonadota</taxon>
        <taxon>Alphaproteobacteria</taxon>
        <taxon>Iodidimonadales</taxon>
        <taxon>Iodidimonadaceae</taxon>
        <taxon>Iodidimonas</taxon>
    </lineage>
</organism>
<dbReference type="GO" id="GO:0016226">
    <property type="term" value="P:iron-sulfur cluster assembly"/>
    <property type="evidence" value="ECO:0007669"/>
    <property type="project" value="InterPro"/>
</dbReference>
<reference evidence="2 3" key="1">
    <citation type="submission" date="2019-09" db="EMBL/GenBank/DDBJ databases">
        <title>NBRP : Genome information of microbial organism related human and environment.</title>
        <authorList>
            <person name="Hattori M."/>
            <person name="Oshima K."/>
            <person name="Inaba H."/>
            <person name="Suda W."/>
            <person name="Sakamoto M."/>
            <person name="Iino T."/>
            <person name="Kitahara M."/>
            <person name="Oshida Y."/>
            <person name="Iida T."/>
            <person name="Kudo T."/>
            <person name="Itoh T."/>
            <person name="Ohkuma M."/>
        </authorList>
    </citation>
    <scope>NUCLEOTIDE SEQUENCE [LARGE SCALE GENOMIC DNA]</scope>
    <source>
        <strain evidence="2 3">Mie-1</strain>
    </source>
</reference>
<accession>A0A5A7MZ77</accession>
<dbReference type="RefSeq" id="WP_150002460.1">
    <property type="nucleotide sequence ID" value="NZ_BKCM01000009.1"/>
</dbReference>
<dbReference type="SUPFAM" id="SSF89360">
    <property type="entry name" value="HesB-like domain"/>
    <property type="match status" value="1"/>
</dbReference>
<proteinExistence type="predicted"/>
<dbReference type="AlphaFoldDB" id="A0A5A7MZ77"/>
<dbReference type="GO" id="GO:0005506">
    <property type="term" value="F:iron ion binding"/>
    <property type="evidence" value="ECO:0007669"/>
    <property type="project" value="TreeGrafter"/>
</dbReference>
<dbReference type="Proteomes" id="UP000325187">
    <property type="component" value="Unassembled WGS sequence"/>
</dbReference>
<dbReference type="EMBL" id="BKCM01000009">
    <property type="protein sequence ID" value="GER01312.1"/>
    <property type="molecule type" value="Genomic_DNA"/>
</dbReference>
<dbReference type="InterPro" id="IPR000361">
    <property type="entry name" value="ATAP_core_dom"/>
</dbReference>
<evidence type="ECO:0000259" key="1">
    <source>
        <dbReference type="Pfam" id="PF01521"/>
    </source>
</evidence>
<gene>
    <name evidence="2" type="ORF">JCM17845_19350</name>
</gene>
<protein>
    <submittedName>
        <fullName evidence="2">Heme biosynthesis protein HemY</fullName>
    </submittedName>
</protein>
<evidence type="ECO:0000313" key="2">
    <source>
        <dbReference type="EMBL" id="GER01312.1"/>
    </source>
</evidence>
<dbReference type="GO" id="GO:0051537">
    <property type="term" value="F:2 iron, 2 sulfur cluster binding"/>
    <property type="evidence" value="ECO:0007669"/>
    <property type="project" value="UniProtKB-ARBA"/>
</dbReference>
<dbReference type="GO" id="GO:0051539">
    <property type="term" value="F:4 iron, 4 sulfur cluster binding"/>
    <property type="evidence" value="ECO:0007669"/>
    <property type="project" value="TreeGrafter"/>
</dbReference>